<gene>
    <name evidence="1" type="ORF">CMN54_05675</name>
</gene>
<sequence>MSEAVRVVQAGKAPVIFPAGEVSCLHLKSLRTIDSVWIPHVSVILWMTRSTVLPMLFRGQKSIHFQLLGLIHPRLRTRLLIRELFNKQ</sequence>
<protein>
    <recommendedName>
        <fullName evidence="3">Phospholipid/glycerol acyltransferase domain-containing protein</fullName>
    </recommendedName>
</protein>
<accession>A0A2D6YIC0</accession>
<name>A0A2D6YIC0_9DELT</name>
<evidence type="ECO:0008006" key="3">
    <source>
        <dbReference type="Google" id="ProtNLM"/>
    </source>
</evidence>
<proteinExistence type="predicted"/>
<dbReference type="AlphaFoldDB" id="A0A2D6YIC0"/>
<evidence type="ECO:0000313" key="2">
    <source>
        <dbReference type="Proteomes" id="UP000226525"/>
    </source>
</evidence>
<evidence type="ECO:0000313" key="1">
    <source>
        <dbReference type="EMBL" id="MAH62929.1"/>
    </source>
</evidence>
<organism evidence="1 2">
    <name type="scientific">SAR324 cluster bacterium</name>
    <dbReference type="NCBI Taxonomy" id="2024889"/>
    <lineage>
        <taxon>Bacteria</taxon>
        <taxon>Deltaproteobacteria</taxon>
        <taxon>SAR324 cluster</taxon>
    </lineage>
</organism>
<dbReference type="Proteomes" id="UP000226525">
    <property type="component" value="Unassembled WGS sequence"/>
</dbReference>
<comment type="caution">
    <text evidence="1">The sequence shown here is derived from an EMBL/GenBank/DDBJ whole genome shotgun (WGS) entry which is preliminary data.</text>
</comment>
<dbReference type="EMBL" id="NZEX01000061">
    <property type="protein sequence ID" value="MAH62929.1"/>
    <property type="molecule type" value="Genomic_DNA"/>
</dbReference>
<reference evidence="2" key="1">
    <citation type="submission" date="2017-09" db="EMBL/GenBank/DDBJ databases">
        <title>The Reconstruction of 2,631 Draft Metagenome-Assembled Genomes from the Global Oceans.</title>
        <authorList>
            <person name="Tully B.J."/>
            <person name="Graham E.D."/>
            <person name="Heidelberg J.F."/>
        </authorList>
    </citation>
    <scope>NUCLEOTIDE SEQUENCE [LARGE SCALE GENOMIC DNA]</scope>
</reference>